<proteinExistence type="predicted"/>
<evidence type="ECO:0000313" key="1">
    <source>
        <dbReference type="EMBL" id="KAJ7765931.1"/>
    </source>
</evidence>
<dbReference type="SUPFAM" id="SSF55486">
    <property type="entry name" value="Metalloproteases ('zincins'), catalytic domain"/>
    <property type="match status" value="1"/>
</dbReference>
<gene>
    <name evidence="1" type="ORF">DFH07DRAFT_955597</name>
</gene>
<dbReference type="AlphaFoldDB" id="A0AAD7JMF3"/>
<keyword evidence="2" id="KW-1185">Reference proteome</keyword>
<dbReference type="EMBL" id="JARJLG010000034">
    <property type="protein sequence ID" value="KAJ7765931.1"/>
    <property type="molecule type" value="Genomic_DNA"/>
</dbReference>
<evidence type="ECO:0000313" key="2">
    <source>
        <dbReference type="Proteomes" id="UP001215280"/>
    </source>
</evidence>
<protein>
    <submittedName>
        <fullName evidence="1">Uncharacterized protein</fullName>
    </submittedName>
</protein>
<accession>A0AAD7JMF3</accession>
<dbReference type="Proteomes" id="UP001215280">
    <property type="component" value="Unassembled WGS sequence"/>
</dbReference>
<sequence length="284" mass="30880">MQTDSMLGYSPVLLGIPAHCVTLTGVEPQEPDFSSFDPIPTLPPAYITQSQSIDLPAYCVSFVGNALECSTNMTALQVQFEDCGSGFTVCRCADAEMSMDTVLDRFGRVPVGLHRYAGTIIILSDTSPHVYNITTGQTHFFADVQMNSWVHEMMHAFDFSDPNMEMSAPGWAAAIAADSCVPDNYSLTNRVEDFAQVSVLKVYSLLYGGNLPPGTFELYNPGPLFGNNCDIVDNGPPASHTEPPAVLHPSQFLILFSESDTSLSSARLDAFRLFSQLAVDLNQI</sequence>
<comment type="caution">
    <text evidence="1">The sequence shown here is derived from an EMBL/GenBank/DDBJ whole genome shotgun (WGS) entry which is preliminary data.</text>
</comment>
<name>A0AAD7JMF3_9AGAR</name>
<organism evidence="1 2">
    <name type="scientific">Mycena maculata</name>
    <dbReference type="NCBI Taxonomy" id="230809"/>
    <lineage>
        <taxon>Eukaryota</taxon>
        <taxon>Fungi</taxon>
        <taxon>Dikarya</taxon>
        <taxon>Basidiomycota</taxon>
        <taxon>Agaricomycotina</taxon>
        <taxon>Agaricomycetes</taxon>
        <taxon>Agaricomycetidae</taxon>
        <taxon>Agaricales</taxon>
        <taxon>Marasmiineae</taxon>
        <taxon>Mycenaceae</taxon>
        <taxon>Mycena</taxon>
    </lineage>
</organism>
<reference evidence="1" key="1">
    <citation type="submission" date="2023-03" db="EMBL/GenBank/DDBJ databases">
        <title>Massive genome expansion in bonnet fungi (Mycena s.s.) driven by repeated elements and novel gene families across ecological guilds.</title>
        <authorList>
            <consortium name="Lawrence Berkeley National Laboratory"/>
            <person name="Harder C.B."/>
            <person name="Miyauchi S."/>
            <person name="Viragh M."/>
            <person name="Kuo A."/>
            <person name="Thoen E."/>
            <person name="Andreopoulos B."/>
            <person name="Lu D."/>
            <person name="Skrede I."/>
            <person name="Drula E."/>
            <person name="Henrissat B."/>
            <person name="Morin E."/>
            <person name="Kohler A."/>
            <person name="Barry K."/>
            <person name="LaButti K."/>
            <person name="Morin E."/>
            <person name="Salamov A."/>
            <person name="Lipzen A."/>
            <person name="Mereny Z."/>
            <person name="Hegedus B."/>
            <person name="Baldrian P."/>
            <person name="Stursova M."/>
            <person name="Weitz H."/>
            <person name="Taylor A."/>
            <person name="Grigoriev I.V."/>
            <person name="Nagy L.G."/>
            <person name="Martin F."/>
            <person name="Kauserud H."/>
        </authorList>
    </citation>
    <scope>NUCLEOTIDE SEQUENCE</scope>
    <source>
        <strain evidence="1">CBHHK188m</strain>
    </source>
</reference>